<protein>
    <submittedName>
        <fullName evidence="1">Uncharacterized protein</fullName>
    </submittedName>
</protein>
<reference evidence="1" key="1">
    <citation type="submission" date="2022-11" db="EMBL/GenBank/DDBJ databases">
        <title>Minimal conservation of predation-associated metabolite biosynthetic gene clusters underscores biosynthetic potential of Myxococcota including descriptions for ten novel species: Archangium lansinium sp. nov., Myxococcus landrumus sp. nov., Nannocystis bai.</title>
        <authorList>
            <person name="Ahearne A."/>
            <person name="Stevens C."/>
            <person name="Phillips K."/>
        </authorList>
    </citation>
    <scope>NUCLEOTIDE SEQUENCE</scope>
    <source>
        <strain evidence="1">Na p29</strain>
    </source>
</reference>
<dbReference type="Proteomes" id="UP001150924">
    <property type="component" value="Unassembled WGS sequence"/>
</dbReference>
<gene>
    <name evidence="1" type="ORF">OV079_29305</name>
</gene>
<dbReference type="RefSeq" id="WP_267772255.1">
    <property type="nucleotide sequence ID" value="NZ_JAPNKE010000002.1"/>
</dbReference>
<sequence>MCDVWRNRPERTAGHGRLEHRGRDERGRFVRTYAYDVGPGYLTLQGPAEFRRIELDGQRTDVVRASSCLVTRGVTRVDAAAIDLGGERWYLSRSACDAARLAGAPAPAGPVPLLVPGCE</sequence>
<proteinExistence type="predicted"/>
<keyword evidence="2" id="KW-1185">Reference proteome</keyword>
<organism evidence="1 2">
    <name type="scientific">Nannocystis pusilla</name>
    <dbReference type="NCBI Taxonomy" id="889268"/>
    <lineage>
        <taxon>Bacteria</taxon>
        <taxon>Pseudomonadati</taxon>
        <taxon>Myxococcota</taxon>
        <taxon>Polyangia</taxon>
        <taxon>Nannocystales</taxon>
        <taxon>Nannocystaceae</taxon>
        <taxon>Nannocystis</taxon>
    </lineage>
</organism>
<evidence type="ECO:0000313" key="2">
    <source>
        <dbReference type="Proteomes" id="UP001150924"/>
    </source>
</evidence>
<dbReference type="AlphaFoldDB" id="A0A9X3ET02"/>
<accession>A0A9X3ET02</accession>
<comment type="caution">
    <text evidence="1">The sequence shown here is derived from an EMBL/GenBank/DDBJ whole genome shotgun (WGS) entry which is preliminary data.</text>
</comment>
<name>A0A9X3ET02_9BACT</name>
<dbReference type="EMBL" id="JAPNKE010000002">
    <property type="protein sequence ID" value="MCY1009592.1"/>
    <property type="molecule type" value="Genomic_DNA"/>
</dbReference>
<evidence type="ECO:0000313" key="1">
    <source>
        <dbReference type="EMBL" id="MCY1009592.1"/>
    </source>
</evidence>